<proteinExistence type="predicted"/>
<sequence length="208" mass="22523">MKEGRAEPLAAKAERRWQREPVVTIESATEQMSLSGSGQQIATIPIGGTKLQIWNTQTGALLKEIKAEGTRFNSVAMSQDGTKVAAVDQNSPTRTIELSVWSVETGDRLWQKSLGSAEGQPPHTDLIVEPSVELAFNLNDSQIVTQVNLQPRDAELSIHDVVTGNALQSLDFNALLSTLMSKTTKASALASTCKILRSALMAALWRPL</sequence>
<dbReference type="InterPro" id="IPR015943">
    <property type="entry name" value="WD40/YVTN_repeat-like_dom_sf"/>
</dbReference>
<protein>
    <recommendedName>
        <fullName evidence="3">Anaphase-promoting complex subunit 4 WD40 domain-containing protein</fullName>
    </recommendedName>
</protein>
<comment type="caution">
    <text evidence="1">The sequence shown here is derived from an EMBL/GenBank/DDBJ whole genome shotgun (WGS) entry which is preliminary data.</text>
</comment>
<gene>
    <name evidence="1" type="ORF">DCF15_12475</name>
</gene>
<dbReference type="InterPro" id="IPR011044">
    <property type="entry name" value="Quino_amine_DH_bsu"/>
</dbReference>
<organism evidence="1 2">
    <name type="scientific">Phormidesmis priestleyi</name>
    <dbReference type="NCBI Taxonomy" id="268141"/>
    <lineage>
        <taxon>Bacteria</taxon>
        <taxon>Bacillati</taxon>
        <taxon>Cyanobacteriota</taxon>
        <taxon>Cyanophyceae</taxon>
        <taxon>Leptolyngbyales</taxon>
        <taxon>Leptolyngbyaceae</taxon>
        <taxon>Phormidesmis</taxon>
    </lineage>
</organism>
<evidence type="ECO:0000313" key="2">
    <source>
        <dbReference type="Proteomes" id="UP000249794"/>
    </source>
</evidence>
<evidence type="ECO:0000313" key="1">
    <source>
        <dbReference type="EMBL" id="PZO53776.1"/>
    </source>
</evidence>
<dbReference type="AlphaFoldDB" id="A0A2W4X9Q5"/>
<name>A0A2W4X9Q5_9CYAN</name>
<dbReference type="EMBL" id="QBMP01000125">
    <property type="protein sequence ID" value="PZO53776.1"/>
    <property type="molecule type" value="Genomic_DNA"/>
</dbReference>
<reference evidence="2" key="1">
    <citation type="submission" date="2018-04" db="EMBL/GenBank/DDBJ databases">
        <authorList>
            <person name="Cornet L."/>
        </authorList>
    </citation>
    <scope>NUCLEOTIDE SEQUENCE [LARGE SCALE GENOMIC DNA]</scope>
</reference>
<reference evidence="1 2" key="2">
    <citation type="submission" date="2018-06" db="EMBL/GenBank/DDBJ databases">
        <title>Metagenomic assembly of (sub)arctic Cyanobacteria and their associated microbiome from non-axenic cultures.</title>
        <authorList>
            <person name="Baurain D."/>
        </authorList>
    </citation>
    <scope>NUCLEOTIDE SEQUENCE [LARGE SCALE GENOMIC DNA]</scope>
    <source>
        <strain evidence="1">ULC027bin1</strain>
    </source>
</reference>
<dbReference type="Gene3D" id="2.130.10.10">
    <property type="entry name" value="YVTN repeat-like/Quinoprotein amine dehydrogenase"/>
    <property type="match status" value="1"/>
</dbReference>
<accession>A0A2W4X9Q5</accession>
<dbReference type="SUPFAM" id="SSF50969">
    <property type="entry name" value="YVTN repeat-like/Quinoprotein amine dehydrogenase"/>
    <property type="match status" value="1"/>
</dbReference>
<dbReference type="Proteomes" id="UP000249794">
    <property type="component" value="Unassembled WGS sequence"/>
</dbReference>
<evidence type="ECO:0008006" key="3">
    <source>
        <dbReference type="Google" id="ProtNLM"/>
    </source>
</evidence>